<dbReference type="Proteomes" id="UP000569914">
    <property type="component" value="Unassembled WGS sequence"/>
</dbReference>
<dbReference type="InterPro" id="IPR036390">
    <property type="entry name" value="WH_DNA-bd_sf"/>
</dbReference>
<dbReference type="Pfam" id="PF00480">
    <property type="entry name" value="ROK"/>
    <property type="match status" value="1"/>
</dbReference>
<dbReference type="InterPro" id="IPR036388">
    <property type="entry name" value="WH-like_DNA-bd_sf"/>
</dbReference>
<dbReference type="GO" id="GO:0016301">
    <property type="term" value="F:kinase activity"/>
    <property type="evidence" value="ECO:0007669"/>
    <property type="project" value="UniProtKB-KW"/>
</dbReference>
<dbReference type="SUPFAM" id="SSF53067">
    <property type="entry name" value="Actin-like ATPase domain"/>
    <property type="match status" value="1"/>
</dbReference>
<keyword evidence="2" id="KW-0808">Transferase</keyword>
<dbReference type="PANTHER" id="PTHR18964:SF149">
    <property type="entry name" value="BIFUNCTIONAL UDP-N-ACETYLGLUCOSAMINE 2-EPIMERASE_N-ACETYLMANNOSAMINE KINASE"/>
    <property type="match status" value="1"/>
</dbReference>
<accession>A0A7Y9I502</accession>
<keyword evidence="3" id="KW-1185">Reference proteome</keyword>
<reference evidence="2 3" key="1">
    <citation type="submission" date="2020-07" db="EMBL/GenBank/DDBJ databases">
        <title>Sequencing the genomes of 1000 actinobacteria strains.</title>
        <authorList>
            <person name="Klenk H.-P."/>
        </authorList>
    </citation>
    <scope>NUCLEOTIDE SEQUENCE [LARGE SCALE GENOMIC DNA]</scope>
    <source>
        <strain evidence="2 3">DSM 22083</strain>
    </source>
</reference>
<comment type="similarity">
    <text evidence="1">Belongs to the ROK (NagC/XylR) family.</text>
</comment>
<name>A0A7Y9I502_9ACTN</name>
<gene>
    <name evidence="2" type="ORF">BKA15_001688</name>
</gene>
<evidence type="ECO:0000313" key="3">
    <source>
        <dbReference type="Proteomes" id="UP000569914"/>
    </source>
</evidence>
<evidence type="ECO:0000256" key="1">
    <source>
        <dbReference type="ARBA" id="ARBA00006479"/>
    </source>
</evidence>
<comment type="caution">
    <text evidence="2">The sequence shown here is derived from an EMBL/GenBank/DDBJ whole genome shotgun (WGS) entry which is preliminary data.</text>
</comment>
<dbReference type="AlphaFoldDB" id="A0A7Y9I502"/>
<evidence type="ECO:0000313" key="2">
    <source>
        <dbReference type="EMBL" id="NYE70359.1"/>
    </source>
</evidence>
<dbReference type="InterPro" id="IPR043129">
    <property type="entry name" value="ATPase_NBD"/>
</dbReference>
<dbReference type="PANTHER" id="PTHR18964">
    <property type="entry name" value="ROK (REPRESSOR, ORF, KINASE) FAMILY"/>
    <property type="match status" value="1"/>
</dbReference>
<keyword evidence="2" id="KW-0418">Kinase</keyword>
<dbReference type="SUPFAM" id="SSF46785">
    <property type="entry name" value="Winged helix' DNA-binding domain"/>
    <property type="match status" value="1"/>
</dbReference>
<dbReference type="Gene3D" id="3.30.420.40">
    <property type="match status" value="2"/>
</dbReference>
<protein>
    <submittedName>
        <fullName evidence="2">Putative NBD/HSP70 family sugar kinase</fullName>
    </submittedName>
</protein>
<dbReference type="RefSeq" id="WP_179749745.1">
    <property type="nucleotide sequence ID" value="NZ_JACCBU010000001.1"/>
</dbReference>
<dbReference type="InterPro" id="IPR000600">
    <property type="entry name" value="ROK"/>
</dbReference>
<dbReference type="EMBL" id="JACCBU010000001">
    <property type="protein sequence ID" value="NYE70359.1"/>
    <property type="molecule type" value="Genomic_DNA"/>
</dbReference>
<organism evidence="2 3">
    <name type="scientific">Microlunatus parietis</name>
    <dbReference type="NCBI Taxonomy" id="682979"/>
    <lineage>
        <taxon>Bacteria</taxon>
        <taxon>Bacillati</taxon>
        <taxon>Actinomycetota</taxon>
        <taxon>Actinomycetes</taxon>
        <taxon>Propionibacteriales</taxon>
        <taxon>Propionibacteriaceae</taxon>
        <taxon>Microlunatus</taxon>
    </lineage>
</organism>
<proteinExistence type="inferred from homology"/>
<dbReference type="Gene3D" id="1.10.10.10">
    <property type="entry name" value="Winged helix-like DNA-binding domain superfamily/Winged helix DNA-binding domain"/>
    <property type="match status" value="1"/>
</dbReference>
<sequence>MTNPSAATSPQLLRQLNAGLVVRHALTSGPFTAADVMAATGLTRSTALQICDRLAAGGWLAELDDARAAGEYRKGRPARRYRLRPRHGHLVAVDAGLHRIVATVADLTGAELSRAERAVGPETSPRRRGTAVRAAVDAALARSGTTPGTVFVTVLGVPAPVDEAGDSPAGHEFWARMNPGLTGRLDGYGRVVVDNDANLAALAERARGAGQDSASFAALVCGEAFGAGLIVDDRLIRGRGGGAGELRLLDLVTGVGSVAGLATLARDGAAKLLAAGRVPAGSPLARRTAQTVTADDVFAAAAAGDRAALGLARRLGDRLARVVLVLGSLLDLERVIITGALAASVQPVIDRAAATLRDLSPAPAPDLLASPLGDAGVLIGAVERGLTEVRARPLDFAPFS</sequence>